<dbReference type="EMBL" id="FOTL01000007">
    <property type="protein sequence ID" value="SFL36002.1"/>
    <property type="molecule type" value="Genomic_DNA"/>
</dbReference>
<reference evidence="4" key="3">
    <citation type="submission" date="2016-10" db="EMBL/GenBank/DDBJ databases">
        <authorList>
            <person name="Varghese N."/>
        </authorList>
    </citation>
    <scope>NUCLEOTIDE SEQUENCE [LARGE SCALE GENOMIC DNA]</scope>
    <source>
        <strain evidence="4">DSM 16632</strain>
    </source>
</reference>
<evidence type="ECO:0000313" key="1">
    <source>
        <dbReference type="EMBL" id="AMK14803.1"/>
    </source>
</evidence>
<sequence length="262" mass="29623">MNDKVILVVSFGTSYNNNRALTIGAIEKDIRDKFPDYDVRRAFTSQMVINILKKRDDLSIDNVKQALERAVNDGVKTVIIQPTHVMDGTEYNFKIKDEVENFKDKFENITIADPLLIADDDFEDLISSITSKNDCDDDTAIVFMGHGSPAESNRVYTKLQEMLQEKDFNNYYIGTVEAKPDFGDVLAMIKQGDYKKILLKPLMVVAGDHAQNDMAGDEEDSWKSMFKVEGYGVECVVEGLAQSQDIRDVYIKHAQKAIDDLN</sequence>
<evidence type="ECO:0000313" key="3">
    <source>
        <dbReference type="Proteomes" id="UP000066376"/>
    </source>
</evidence>
<dbReference type="CDD" id="cd03412">
    <property type="entry name" value="CbiK_N"/>
    <property type="match status" value="1"/>
</dbReference>
<dbReference type="GO" id="GO:0019251">
    <property type="term" value="P:anaerobic cobalamin biosynthetic process"/>
    <property type="evidence" value="ECO:0007669"/>
    <property type="project" value="InterPro"/>
</dbReference>
<evidence type="ECO:0000313" key="2">
    <source>
        <dbReference type="EMBL" id="SFL36002.1"/>
    </source>
</evidence>
<accession>A0A126QXB7</accession>
<protein>
    <submittedName>
        <fullName evidence="1">Cobalt chelatase CbiK</fullName>
    </submittedName>
    <submittedName>
        <fullName evidence="2">Sirohydrochlorin cobaltochelatase</fullName>
    </submittedName>
</protein>
<dbReference type="AlphaFoldDB" id="A0A126QXB7"/>
<dbReference type="Proteomes" id="UP000066376">
    <property type="component" value="Chromosome"/>
</dbReference>
<dbReference type="STRING" id="294671.YLM1_0243"/>
<keyword evidence="3" id="KW-1185">Reference proteome</keyword>
<dbReference type="GO" id="GO:0016852">
    <property type="term" value="F:sirohydrochlorin cobaltochelatase activity"/>
    <property type="evidence" value="ECO:0007669"/>
    <property type="project" value="InterPro"/>
</dbReference>
<gene>
    <name evidence="2" type="ORF">SAMN02910297_00684</name>
    <name evidence="1" type="ORF">YLM1_0243</name>
</gene>
<dbReference type="Pfam" id="PF06180">
    <property type="entry name" value="CbiK"/>
    <property type="match status" value="1"/>
</dbReference>
<dbReference type="PATRIC" id="fig|294671.3.peg.244"/>
<dbReference type="GeneID" id="28488543"/>
<reference evidence="1 3" key="1">
    <citation type="journal article" date="2016" name="Genome Announc.">
        <title>Draft Genome Sequence of the Rumen Methanogen Methanobrevibacter olleyae YLM1.</title>
        <authorList>
            <person name="Kelly W.J."/>
            <person name="Li D."/>
            <person name="Lambie S.C."/>
            <person name="Cox F."/>
            <person name="Attwood G.T."/>
            <person name="Altermann E."/>
            <person name="Leahy S.C."/>
        </authorList>
    </citation>
    <scope>NUCLEOTIDE SEQUENCE [LARGE SCALE GENOMIC DNA]</scope>
    <source>
        <strain evidence="1 3">YLM1</strain>
    </source>
</reference>
<name>A0A126QXB7_METOL</name>
<organism evidence="1 3">
    <name type="scientific">Methanobrevibacter olleyae</name>
    <dbReference type="NCBI Taxonomy" id="294671"/>
    <lineage>
        <taxon>Archaea</taxon>
        <taxon>Methanobacteriati</taxon>
        <taxon>Methanobacteriota</taxon>
        <taxon>Methanomada group</taxon>
        <taxon>Methanobacteria</taxon>
        <taxon>Methanobacteriales</taxon>
        <taxon>Methanobacteriaceae</taxon>
        <taxon>Methanobrevibacter</taxon>
    </lineage>
</organism>
<dbReference type="KEGG" id="mol:YLM1_0243"/>
<dbReference type="SUPFAM" id="SSF53800">
    <property type="entry name" value="Chelatase"/>
    <property type="match status" value="1"/>
</dbReference>
<dbReference type="OrthoDB" id="81633at2157"/>
<evidence type="ECO:0000313" key="4">
    <source>
        <dbReference type="Proteomes" id="UP000183442"/>
    </source>
</evidence>
<reference evidence="2" key="4">
    <citation type="submission" date="2016-10" db="EMBL/GenBank/DDBJ databases">
        <authorList>
            <person name="de Groot N.N."/>
        </authorList>
    </citation>
    <scope>NUCLEOTIDE SEQUENCE [LARGE SCALE GENOMIC DNA]</scope>
    <source>
        <strain evidence="2">DSM 16632</strain>
    </source>
</reference>
<dbReference type="Gene3D" id="3.40.50.1400">
    <property type="match status" value="2"/>
</dbReference>
<dbReference type="CDD" id="cd03413">
    <property type="entry name" value="CbiK_C"/>
    <property type="match status" value="1"/>
</dbReference>
<reference evidence="3" key="2">
    <citation type="submission" date="2016-02" db="EMBL/GenBank/DDBJ databases">
        <title>The draft genome sequence of the rumen methanogen Methanobrevibacter olleyae YLM1.</title>
        <authorList>
            <consortium name="New Zealand Agricultural Greenhouse Gas Research Centre/Pastoral Greenhouse Gas Research Consortium"/>
            <person name="Kelly W.J."/>
            <person name="Li D."/>
            <person name="Lambie S.C."/>
            <person name="Attwood G.T."/>
            <person name="Altermann E."/>
            <person name="Leahy S.C."/>
        </authorList>
    </citation>
    <scope>NUCLEOTIDE SEQUENCE [LARGE SCALE GENOMIC DNA]</scope>
    <source>
        <strain evidence="3">YLM1</strain>
    </source>
</reference>
<dbReference type="Proteomes" id="UP000183442">
    <property type="component" value="Unassembled WGS sequence"/>
</dbReference>
<dbReference type="PIRSF" id="PIRSF033579">
    <property type="entry name" value="Anaer_Co_chel"/>
    <property type="match status" value="1"/>
</dbReference>
<proteinExistence type="predicted"/>
<dbReference type="InterPro" id="IPR010388">
    <property type="entry name" value="Anaerobic_Co-chelatase"/>
</dbReference>
<dbReference type="RefSeq" id="WP_067145523.1">
    <property type="nucleotide sequence ID" value="NZ_CP014265.1"/>
</dbReference>
<dbReference type="EMBL" id="CP014265">
    <property type="protein sequence ID" value="AMK14803.1"/>
    <property type="molecule type" value="Genomic_DNA"/>
</dbReference>